<dbReference type="Pfam" id="PF00476">
    <property type="entry name" value="DNA_pol_A"/>
    <property type="match status" value="1"/>
</dbReference>
<dbReference type="InterPro" id="IPR043502">
    <property type="entry name" value="DNA/RNA_pol_sf"/>
</dbReference>
<gene>
    <name evidence="4" type="ORF">LCGC14_2730880</name>
</gene>
<accession>A0A0F8Z7E8</accession>
<dbReference type="InterPro" id="IPR002562">
    <property type="entry name" value="3'-5'_exonuclease_dom"/>
</dbReference>
<dbReference type="InterPro" id="IPR002298">
    <property type="entry name" value="DNA_polymerase_A"/>
</dbReference>
<evidence type="ECO:0000256" key="1">
    <source>
        <dbReference type="ARBA" id="ARBA00022705"/>
    </source>
</evidence>
<keyword evidence="1" id="KW-0235">DNA replication</keyword>
<evidence type="ECO:0000259" key="2">
    <source>
        <dbReference type="Pfam" id="PF00476"/>
    </source>
</evidence>
<dbReference type="PANTHER" id="PTHR10133">
    <property type="entry name" value="DNA POLYMERASE I"/>
    <property type="match status" value="1"/>
</dbReference>
<dbReference type="SUPFAM" id="SSF53098">
    <property type="entry name" value="Ribonuclease H-like"/>
    <property type="match status" value="1"/>
</dbReference>
<proteinExistence type="predicted"/>
<dbReference type="SUPFAM" id="SSF56672">
    <property type="entry name" value="DNA/RNA polymerases"/>
    <property type="match status" value="1"/>
</dbReference>
<dbReference type="EMBL" id="LAZR01049434">
    <property type="protein sequence ID" value="KKK89658.1"/>
    <property type="molecule type" value="Genomic_DNA"/>
</dbReference>
<dbReference type="GO" id="GO:0008408">
    <property type="term" value="F:3'-5' exonuclease activity"/>
    <property type="evidence" value="ECO:0007669"/>
    <property type="project" value="InterPro"/>
</dbReference>
<dbReference type="Pfam" id="PF01612">
    <property type="entry name" value="DNA_pol_A_exo1"/>
    <property type="match status" value="1"/>
</dbReference>
<evidence type="ECO:0008006" key="5">
    <source>
        <dbReference type="Google" id="ProtNLM"/>
    </source>
</evidence>
<dbReference type="GO" id="GO:0006302">
    <property type="term" value="P:double-strand break repair"/>
    <property type="evidence" value="ECO:0007669"/>
    <property type="project" value="TreeGrafter"/>
</dbReference>
<dbReference type="Gene3D" id="3.30.420.10">
    <property type="entry name" value="Ribonuclease H-like superfamily/Ribonuclease H"/>
    <property type="match status" value="1"/>
</dbReference>
<feature type="non-terminal residue" evidence="4">
    <location>
        <position position="353"/>
    </location>
</feature>
<feature type="domain" description="3'-5' exonuclease" evidence="3">
    <location>
        <begin position="14"/>
        <end position="156"/>
    </location>
</feature>
<protein>
    <recommendedName>
        <fullName evidence="5">3'-5' exonuclease domain-containing protein</fullName>
    </recommendedName>
</protein>
<dbReference type="Gene3D" id="3.30.70.370">
    <property type="match status" value="1"/>
</dbReference>
<evidence type="ECO:0000313" key="4">
    <source>
        <dbReference type="EMBL" id="KKK89658.1"/>
    </source>
</evidence>
<dbReference type="GO" id="GO:0003677">
    <property type="term" value="F:DNA binding"/>
    <property type="evidence" value="ECO:0007669"/>
    <property type="project" value="InterPro"/>
</dbReference>
<dbReference type="AlphaFoldDB" id="A0A0F8Z7E8"/>
<comment type="caution">
    <text evidence="4">The sequence shown here is derived from an EMBL/GenBank/DDBJ whole genome shotgun (WGS) entry which is preliminary data.</text>
</comment>
<dbReference type="InterPro" id="IPR036397">
    <property type="entry name" value="RNaseH_sf"/>
</dbReference>
<dbReference type="InterPro" id="IPR012337">
    <property type="entry name" value="RNaseH-like_sf"/>
</dbReference>
<organism evidence="4">
    <name type="scientific">marine sediment metagenome</name>
    <dbReference type="NCBI Taxonomy" id="412755"/>
    <lineage>
        <taxon>unclassified sequences</taxon>
        <taxon>metagenomes</taxon>
        <taxon>ecological metagenomes</taxon>
    </lineage>
</organism>
<dbReference type="InterPro" id="IPR001098">
    <property type="entry name" value="DNA-dir_DNA_pol_A_palm_dom"/>
</dbReference>
<feature type="domain" description="DNA-directed DNA polymerase family A palm" evidence="2">
    <location>
        <begin position="205"/>
        <end position="347"/>
    </location>
</feature>
<dbReference type="GO" id="GO:0006261">
    <property type="term" value="P:DNA-templated DNA replication"/>
    <property type="evidence" value="ECO:0007669"/>
    <property type="project" value="InterPro"/>
</dbReference>
<reference evidence="4" key="1">
    <citation type="journal article" date="2015" name="Nature">
        <title>Complex archaea that bridge the gap between prokaryotes and eukaryotes.</title>
        <authorList>
            <person name="Spang A."/>
            <person name="Saw J.H."/>
            <person name="Jorgensen S.L."/>
            <person name="Zaremba-Niedzwiedzka K."/>
            <person name="Martijn J."/>
            <person name="Lind A.E."/>
            <person name="van Eijk R."/>
            <person name="Schleper C."/>
            <person name="Guy L."/>
            <person name="Ettema T.J."/>
        </authorList>
    </citation>
    <scope>NUCLEOTIDE SEQUENCE</scope>
</reference>
<dbReference type="PANTHER" id="PTHR10133:SF27">
    <property type="entry name" value="DNA POLYMERASE NU"/>
    <property type="match status" value="1"/>
</dbReference>
<name>A0A0F8Z7E8_9ZZZZ</name>
<evidence type="ECO:0000259" key="3">
    <source>
        <dbReference type="Pfam" id="PF01612"/>
    </source>
</evidence>
<sequence>MYKMGLPRPARDGELVAFDVEMYGMSAPHRGDGTFAGMSIAYGNGDTYLIDDQTDVGPALERISEGVWVAQNALFDLRVLRRYVTIEQRYIHDTLLVEQDLYGGWFDRFSLQNLTRRYLRYKRDKSLQTKFEHAAEMTPEMEEYSVQDAVDTVRIAELQREYIESELGGEFSWYTDIDEPAIWALLDIKPNRVDVDAWLAHIETMKEIAIQKEADLGFNVYSHAVTKKMIEAELGRKIKSTNAKSVLEPLLARIDPQGKPARLIREILEVRQARKAVETYGESWIEQHVDNGYVYPSWKITGAETGRMSCSRPNMQNIPARKMPIFRTFFPASLGHVMQVADVSQQEPGFSAF</sequence>
<dbReference type="GO" id="GO:0003887">
    <property type="term" value="F:DNA-directed DNA polymerase activity"/>
    <property type="evidence" value="ECO:0007669"/>
    <property type="project" value="InterPro"/>
</dbReference>